<evidence type="ECO:0000313" key="3">
    <source>
        <dbReference type="Proteomes" id="UP000317238"/>
    </source>
</evidence>
<organism evidence="2 3">
    <name type="scientific">Crateriforma conspicua</name>
    <dbReference type="NCBI Taxonomy" id="2527996"/>
    <lineage>
        <taxon>Bacteria</taxon>
        <taxon>Pseudomonadati</taxon>
        <taxon>Planctomycetota</taxon>
        <taxon>Planctomycetia</taxon>
        <taxon>Planctomycetales</taxon>
        <taxon>Planctomycetaceae</taxon>
        <taxon>Crateriforma</taxon>
    </lineage>
</organism>
<sequence>MAKKSAGPNKSAAIREYYEANPGAKPKEVKEALSAQGIETSTAFISTIKSNMKKGTGTKKRGRPAGASRRGRPAGRKAKATATRGTKRAASAAPSSVDGISMDGLIKAKKIVDELGSVEEARVALNALEKLLR</sequence>
<dbReference type="EMBL" id="SJPL01000001">
    <property type="protein sequence ID" value="TWT69081.1"/>
    <property type="molecule type" value="Genomic_DNA"/>
</dbReference>
<feature type="region of interest" description="Disordered" evidence="1">
    <location>
        <begin position="50"/>
        <end position="97"/>
    </location>
</feature>
<accession>A0A5C5Y321</accession>
<dbReference type="RefSeq" id="WP_145298481.1">
    <property type="nucleotide sequence ID" value="NZ_CP036319.1"/>
</dbReference>
<evidence type="ECO:0000256" key="1">
    <source>
        <dbReference type="SAM" id="MobiDB-lite"/>
    </source>
</evidence>
<gene>
    <name evidence="2" type="ORF">Pan14r_13650</name>
</gene>
<name>A0A5C5Y321_9PLAN</name>
<keyword evidence="3" id="KW-1185">Reference proteome</keyword>
<feature type="compositionally biased region" description="Basic residues" evidence="1">
    <location>
        <begin position="56"/>
        <end position="79"/>
    </location>
</feature>
<protein>
    <submittedName>
        <fullName evidence="2">Uncharacterized protein</fullName>
    </submittedName>
</protein>
<reference evidence="2 3" key="1">
    <citation type="submission" date="2019-02" db="EMBL/GenBank/DDBJ databases">
        <title>Deep-cultivation of Planctomycetes and their phenomic and genomic characterization uncovers novel biology.</title>
        <authorList>
            <person name="Wiegand S."/>
            <person name="Jogler M."/>
            <person name="Boedeker C."/>
            <person name="Pinto D."/>
            <person name="Vollmers J."/>
            <person name="Rivas-Marin E."/>
            <person name="Kohn T."/>
            <person name="Peeters S.H."/>
            <person name="Heuer A."/>
            <person name="Rast P."/>
            <person name="Oberbeckmann S."/>
            <person name="Bunk B."/>
            <person name="Jeske O."/>
            <person name="Meyerdierks A."/>
            <person name="Storesund J.E."/>
            <person name="Kallscheuer N."/>
            <person name="Luecker S."/>
            <person name="Lage O.M."/>
            <person name="Pohl T."/>
            <person name="Merkel B.J."/>
            <person name="Hornburger P."/>
            <person name="Mueller R.-W."/>
            <person name="Bruemmer F."/>
            <person name="Labrenz M."/>
            <person name="Spormann A.M."/>
            <person name="Op Den Camp H."/>
            <person name="Overmann J."/>
            <person name="Amann R."/>
            <person name="Jetten M.S.M."/>
            <person name="Mascher T."/>
            <person name="Medema M.H."/>
            <person name="Devos D.P."/>
            <person name="Kaster A.-K."/>
            <person name="Ovreas L."/>
            <person name="Rohde M."/>
            <person name="Galperin M.Y."/>
            <person name="Jogler C."/>
        </authorList>
    </citation>
    <scope>NUCLEOTIDE SEQUENCE [LARGE SCALE GENOMIC DNA]</scope>
    <source>
        <strain evidence="2 3">Pan14r</strain>
    </source>
</reference>
<comment type="caution">
    <text evidence="2">The sequence shown here is derived from an EMBL/GenBank/DDBJ whole genome shotgun (WGS) entry which is preliminary data.</text>
</comment>
<dbReference type="Proteomes" id="UP000317238">
    <property type="component" value="Unassembled WGS sequence"/>
</dbReference>
<dbReference type="OrthoDB" id="284479at2"/>
<dbReference type="AlphaFoldDB" id="A0A5C5Y321"/>
<proteinExistence type="predicted"/>
<feature type="compositionally biased region" description="Low complexity" evidence="1">
    <location>
        <begin position="80"/>
        <end position="93"/>
    </location>
</feature>
<evidence type="ECO:0000313" key="2">
    <source>
        <dbReference type="EMBL" id="TWT69081.1"/>
    </source>
</evidence>